<proteinExistence type="predicted"/>
<gene>
    <name evidence="1" type="ORF">Sradi_2660300</name>
</gene>
<reference evidence="1" key="1">
    <citation type="submission" date="2020-06" db="EMBL/GenBank/DDBJ databases">
        <authorList>
            <person name="Li T."/>
            <person name="Hu X."/>
            <person name="Zhang T."/>
            <person name="Song X."/>
            <person name="Zhang H."/>
            <person name="Dai N."/>
            <person name="Sheng W."/>
            <person name="Hou X."/>
            <person name="Wei L."/>
        </authorList>
    </citation>
    <scope>NUCLEOTIDE SEQUENCE</scope>
    <source>
        <strain evidence="1">G02</strain>
        <tissue evidence="1">Leaf</tissue>
    </source>
</reference>
<accession>A0AAW2S5J9</accession>
<sequence>MEVSEEVLRHVGSAMMSTALGVTALVPAELGGSPSHRTWGHLGNHFVVLLGVFIKTHVLNSLFPQTTPIDECNFSTGPAGLDLDAGFGPTHKII</sequence>
<evidence type="ECO:0000313" key="1">
    <source>
        <dbReference type="EMBL" id="KAL0387785.1"/>
    </source>
</evidence>
<dbReference type="AlphaFoldDB" id="A0AAW2S5J9"/>
<dbReference type="EMBL" id="JACGWJ010000011">
    <property type="protein sequence ID" value="KAL0387785.1"/>
    <property type="molecule type" value="Genomic_DNA"/>
</dbReference>
<name>A0AAW2S5J9_SESRA</name>
<organism evidence="1">
    <name type="scientific">Sesamum radiatum</name>
    <name type="common">Black benniseed</name>
    <dbReference type="NCBI Taxonomy" id="300843"/>
    <lineage>
        <taxon>Eukaryota</taxon>
        <taxon>Viridiplantae</taxon>
        <taxon>Streptophyta</taxon>
        <taxon>Embryophyta</taxon>
        <taxon>Tracheophyta</taxon>
        <taxon>Spermatophyta</taxon>
        <taxon>Magnoliopsida</taxon>
        <taxon>eudicotyledons</taxon>
        <taxon>Gunneridae</taxon>
        <taxon>Pentapetalae</taxon>
        <taxon>asterids</taxon>
        <taxon>lamiids</taxon>
        <taxon>Lamiales</taxon>
        <taxon>Pedaliaceae</taxon>
        <taxon>Sesamum</taxon>
    </lineage>
</organism>
<protein>
    <submittedName>
        <fullName evidence="1">Uncharacterized protein</fullName>
    </submittedName>
</protein>
<reference evidence="1" key="2">
    <citation type="journal article" date="2024" name="Plant">
        <title>Genomic evolution and insights into agronomic trait innovations of Sesamum species.</title>
        <authorList>
            <person name="Miao H."/>
            <person name="Wang L."/>
            <person name="Qu L."/>
            <person name="Liu H."/>
            <person name="Sun Y."/>
            <person name="Le M."/>
            <person name="Wang Q."/>
            <person name="Wei S."/>
            <person name="Zheng Y."/>
            <person name="Lin W."/>
            <person name="Duan Y."/>
            <person name="Cao H."/>
            <person name="Xiong S."/>
            <person name="Wang X."/>
            <person name="Wei L."/>
            <person name="Li C."/>
            <person name="Ma Q."/>
            <person name="Ju M."/>
            <person name="Zhao R."/>
            <person name="Li G."/>
            <person name="Mu C."/>
            <person name="Tian Q."/>
            <person name="Mei H."/>
            <person name="Zhang T."/>
            <person name="Gao T."/>
            <person name="Zhang H."/>
        </authorList>
    </citation>
    <scope>NUCLEOTIDE SEQUENCE</scope>
    <source>
        <strain evidence="1">G02</strain>
    </source>
</reference>
<comment type="caution">
    <text evidence="1">The sequence shown here is derived from an EMBL/GenBank/DDBJ whole genome shotgun (WGS) entry which is preliminary data.</text>
</comment>